<keyword evidence="3" id="KW-1133">Transmembrane helix</keyword>
<evidence type="ECO:0000256" key="3">
    <source>
        <dbReference type="SAM" id="Phobius"/>
    </source>
</evidence>
<dbReference type="InterPro" id="IPR050941">
    <property type="entry name" value="CCN"/>
</dbReference>
<dbReference type="InterPro" id="IPR036116">
    <property type="entry name" value="FN3_sf"/>
</dbReference>
<dbReference type="InterPro" id="IPR003961">
    <property type="entry name" value="FN3_dom"/>
</dbReference>
<keyword evidence="3" id="KW-0472">Membrane</keyword>
<keyword evidence="1" id="KW-0732">Signal</keyword>
<evidence type="ECO:0000313" key="4">
    <source>
        <dbReference type="EMBL" id="CAG9105771.1"/>
    </source>
</evidence>
<dbReference type="SUPFAM" id="SSF49265">
    <property type="entry name" value="Fibronectin type III"/>
    <property type="match status" value="1"/>
</dbReference>
<reference evidence="4" key="1">
    <citation type="submission" date="2020-11" db="EMBL/GenBank/DDBJ databases">
        <authorList>
            <person name="Whiteford S."/>
        </authorList>
    </citation>
    <scope>NUCLEOTIDE SEQUENCE</scope>
</reference>
<proteinExistence type="predicted"/>
<dbReference type="EMBL" id="CAJHNJ030000009">
    <property type="protein sequence ID" value="CAG9105771.1"/>
    <property type="molecule type" value="Genomic_DNA"/>
</dbReference>
<dbReference type="InterPro" id="IPR013783">
    <property type="entry name" value="Ig-like_fold"/>
</dbReference>
<dbReference type="GO" id="GO:0005615">
    <property type="term" value="C:extracellular space"/>
    <property type="evidence" value="ECO:0007669"/>
    <property type="project" value="TreeGrafter"/>
</dbReference>
<organism evidence="4 5">
    <name type="scientific">Plutella xylostella</name>
    <name type="common">Diamondback moth</name>
    <name type="synonym">Plutella maculipennis</name>
    <dbReference type="NCBI Taxonomy" id="51655"/>
    <lineage>
        <taxon>Eukaryota</taxon>
        <taxon>Metazoa</taxon>
        <taxon>Ecdysozoa</taxon>
        <taxon>Arthropoda</taxon>
        <taxon>Hexapoda</taxon>
        <taxon>Insecta</taxon>
        <taxon>Pterygota</taxon>
        <taxon>Neoptera</taxon>
        <taxon>Endopterygota</taxon>
        <taxon>Lepidoptera</taxon>
        <taxon>Glossata</taxon>
        <taxon>Ditrysia</taxon>
        <taxon>Yponomeutoidea</taxon>
        <taxon>Plutellidae</taxon>
        <taxon>Plutella</taxon>
    </lineage>
</organism>
<keyword evidence="5" id="KW-1185">Reference proteome</keyword>
<dbReference type="Proteomes" id="UP000653454">
    <property type="component" value="Unassembled WGS sequence"/>
</dbReference>
<evidence type="ECO:0000256" key="2">
    <source>
        <dbReference type="SAM" id="MobiDB-lite"/>
    </source>
</evidence>
<evidence type="ECO:0000256" key="1">
    <source>
        <dbReference type="ARBA" id="ARBA00022729"/>
    </source>
</evidence>
<feature type="transmembrane region" description="Helical" evidence="3">
    <location>
        <begin position="589"/>
        <end position="615"/>
    </location>
</feature>
<dbReference type="Gene3D" id="2.60.40.10">
    <property type="entry name" value="Immunoglobulins"/>
    <property type="match status" value="1"/>
</dbReference>
<dbReference type="PANTHER" id="PTHR11348">
    <property type="entry name" value="CONNECTIVE TISSUE GROWTH FACTOR-RELATED"/>
    <property type="match status" value="1"/>
</dbReference>
<protein>
    <submittedName>
        <fullName evidence="4">(diamondback moth) hypothetical protein</fullName>
    </submittedName>
</protein>
<gene>
    <name evidence="4" type="ORF">PLXY2_LOCUS3411</name>
</gene>
<dbReference type="AlphaFoldDB" id="A0A8S4DVD0"/>
<name>A0A8S4DVD0_PLUXY</name>
<dbReference type="GO" id="GO:0007155">
    <property type="term" value="P:cell adhesion"/>
    <property type="evidence" value="ECO:0007669"/>
    <property type="project" value="TreeGrafter"/>
</dbReference>
<dbReference type="PANTHER" id="PTHR11348:SF34">
    <property type="entry name" value="EPIDERMAL CELL SURFACE RECEPTOR-RELATED"/>
    <property type="match status" value="1"/>
</dbReference>
<feature type="region of interest" description="Disordered" evidence="2">
    <location>
        <begin position="624"/>
        <end position="643"/>
    </location>
</feature>
<dbReference type="CDD" id="cd00063">
    <property type="entry name" value="FN3"/>
    <property type="match status" value="1"/>
</dbReference>
<evidence type="ECO:0000313" key="5">
    <source>
        <dbReference type="Proteomes" id="UP000653454"/>
    </source>
</evidence>
<feature type="region of interest" description="Disordered" evidence="2">
    <location>
        <begin position="1"/>
        <end position="21"/>
    </location>
</feature>
<comment type="caution">
    <text evidence="4">The sequence shown here is derived from an EMBL/GenBank/DDBJ whole genome shotgun (WGS) entry which is preliminary data.</text>
</comment>
<sequence>MLVRGVPQPRGAGAGVSRLRAVGARPAPRPPNCCPRAARCLSDGSCKLAGHTIPNWSEVPIALTGCEQRCFCENGELDCQDVCSPLPPLPPQTLRCPPMFRPAPVNVSDEDCCKKWGCVSNVPGAPPVLTTTGPHMPQLPVFLPTIPPEEPEYPQEDLADYDQNNVHRPVLPDHVPNPQLPPHIPPHTLPPPPKYGDDNKKLSVISLESDSPTSIKMLFGLPPVLVGLRGSVDLRYTDKPDEDVTRWYSQVFAPTDEILSTSRLEFQLNGLKPSTTYRVRGKLYLHNLPVEPESDVYSVTTRDAPRVEEKRRPVDCKLTVVEVNDTAAHVIWRHFSEDELLLIDGIQVRYRPVGTPIYLMTELLHHSRSTAELADLRPGSRYEASLVLVPPPRAVVELFDPTSVEFVTQPYIDPYNWSVTIEAASVGSTSASITWRGVPSPPERWVRVYRGAHACGGGRGREHDAFQLAARDTRTELLLAGMEPDTSRQSAGRVYRGAHACGGGRGREHDAFQLAARDTRTELLLAGMEPDTRCRVWLELFLTNGKVKTSNVLEIMTKPADSDSPVDNEIEQASSLGARGGPTTTRGDYYGSLVVVGVVAALGAVTSLLLLLIVVRRHRPRSVPITSVPSAPRDSSLPPYDNPAYKLELQQETMDL</sequence>
<accession>A0A8S4DVD0</accession>
<keyword evidence="3" id="KW-0812">Transmembrane</keyword>
<dbReference type="GO" id="GO:0005178">
    <property type="term" value="F:integrin binding"/>
    <property type="evidence" value="ECO:0007669"/>
    <property type="project" value="TreeGrafter"/>
</dbReference>
<dbReference type="GO" id="GO:0045597">
    <property type="term" value="P:positive regulation of cell differentiation"/>
    <property type="evidence" value="ECO:0007669"/>
    <property type="project" value="TreeGrafter"/>
</dbReference>